<dbReference type="InParanoid" id="H3ATD1"/>
<dbReference type="STRING" id="7897.ENSLACP00000012902"/>
<comment type="subcellular location">
    <subcellularLocation>
        <location evidence="1">Mitochondrion</location>
    </subcellularLocation>
</comment>
<dbReference type="SMART" id="SM00952">
    <property type="entry name" value="RAP"/>
    <property type="match status" value="1"/>
</dbReference>
<dbReference type="Ensembl" id="ENSLACT00000012996.1">
    <property type="protein sequence ID" value="ENSLACP00000012902.1"/>
    <property type="gene ID" value="ENSLACG00000011360.1"/>
</dbReference>
<dbReference type="FunCoup" id="H3ATD1">
    <property type="interactions" value="950"/>
</dbReference>
<accession>H3ATD1</accession>
<dbReference type="CDD" id="cd23739">
    <property type="entry name" value="TBRG4-like_N"/>
    <property type="match status" value="1"/>
</dbReference>
<name>H3ATD1_LATCH</name>
<dbReference type="GO" id="GO:0003723">
    <property type="term" value="F:RNA binding"/>
    <property type="evidence" value="ECO:0007669"/>
    <property type="project" value="TreeGrafter"/>
</dbReference>
<feature type="domain" description="RAP" evidence="3">
    <location>
        <begin position="697"/>
        <end position="757"/>
    </location>
</feature>
<dbReference type="Pfam" id="PF08368">
    <property type="entry name" value="FAST_2"/>
    <property type="match status" value="1"/>
</dbReference>
<evidence type="ECO:0000259" key="3">
    <source>
        <dbReference type="PROSITE" id="PS51286"/>
    </source>
</evidence>
<evidence type="ECO:0000256" key="1">
    <source>
        <dbReference type="ARBA" id="ARBA00004173"/>
    </source>
</evidence>
<dbReference type="Bgee" id="ENSLACG00000011360">
    <property type="expression patterns" value="Expressed in chordate pharynx and 3 other cell types or tissues"/>
</dbReference>
<dbReference type="InterPro" id="IPR050870">
    <property type="entry name" value="FAST_kinase"/>
</dbReference>
<dbReference type="GO" id="GO:0044528">
    <property type="term" value="P:regulation of mitochondrial mRNA stability"/>
    <property type="evidence" value="ECO:0007669"/>
    <property type="project" value="InterPro"/>
</dbReference>
<dbReference type="Pfam" id="PF06743">
    <property type="entry name" value="FAST_1"/>
    <property type="match status" value="1"/>
</dbReference>
<dbReference type="PROSITE" id="PS51286">
    <property type="entry name" value="RAP"/>
    <property type="match status" value="1"/>
</dbReference>
<proteinExistence type="predicted"/>
<dbReference type="eggNOG" id="ENOG502QRPY">
    <property type="taxonomic scope" value="Eukaryota"/>
</dbReference>
<organism evidence="4 5">
    <name type="scientific">Latimeria chalumnae</name>
    <name type="common">Coelacanth</name>
    <dbReference type="NCBI Taxonomy" id="7897"/>
    <lineage>
        <taxon>Eukaryota</taxon>
        <taxon>Metazoa</taxon>
        <taxon>Chordata</taxon>
        <taxon>Craniata</taxon>
        <taxon>Vertebrata</taxon>
        <taxon>Euteleostomi</taxon>
        <taxon>Coelacanthiformes</taxon>
        <taxon>Coelacanthidae</taxon>
        <taxon>Latimeria</taxon>
    </lineage>
</organism>
<dbReference type="GO" id="GO:0005759">
    <property type="term" value="C:mitochondrial matrix"/>
    <property type="evidence" value="ECO:0007669"/>
    <property type="project" value="TreeGrafter"/>
</dbReference>
<dbReference type="PANTHER" id="PTHR21228">
    <property type="entry name" value="FAST LEU-RICH DOMAIN-CONTAINING"/>
    <property type="match status" value="1"/>
</dbReference>
<dbReference type="GeneTree" id="ENSGT01030000234607"/>
<dbReference type="OMA" id="PHTRSID"/>
<keyword evidence="5" id="KW-1185">Reference proteome</keyword>
<dbReference type="Proteomes" id="UP000008672">
    <property type="component" value="Unassembled WGS sequence"/>
</dbReference>
<dbReference type="GO" id="GO:0000963">
    <property type="term" value="P:mitochondrial RNA processing"/>
    <property type="evidence" value="ECO:0007669"/>
    <property type="project" value="TreeGrafter"/>
</dbReference>
<evidence type="ECO:0000256" key="2">
    <source>
        <dbReference type="ARBA" id="ARBA00023128"/>
    </source>
</evidence>
<dbReference type="InterPro" id="IPR013584">
    <property type="entry name" value="RAP"/>
</dbReference>
<dbReference type="PANTHER" id="PTHR21228:SF70">
    <property type="entry name" value="FAST KINASE DOMAIN-CONTAINING PROTEIN 5, MITOCHONDRIAL"/>
    <property type="match status" value="1"/>
</dbReference>
<dbReference type="HOGENOM" id="CLU_021040_0_0_1"/>
<reference evidence="4" key="3">
    <citation type="submission" date="2025-09" db="UniProtKB">
        <authorList>
            <consortium name="Ensembl"/>
        </authorList>
    </citation>
    <scope>IDENTIFICATION</scope>
</reference>
<reference evidence="4" key="2">
    <citation type="submission" date="2025-08" db="UniProtKB">
        <authorList>
            <consortium name="Ensembl"/>
        </authorList>
    </citation>
    <scope>IDENTIFICATION</scope>
</reference>
<evidence type="ECO:0000313" key="5">
    <source>
        <dbReference type="Proteomes" id="UP000008672"/>
    </source>
</evidence>
<protein>
    <submittedName>
        <fullName evidence="4">FAST kinase domains 5</fullName>
    </submittedName>
</protein>
<reference evidence="5" key="1">
    <citation type="submission" date="2011-08" db="EMBL/GenBank/DDBJ databases">
        <title>The draft genome of Latimeria chalumnae.</title>
        <authorList>
            <person name="Di Palma F."/>
            <person name="Alfoldi J."/>
            <person name="Johnson J."/>
            <person name="Berlin A."/>
            <person name="Gnerre S."/>
            <person name="Jaffe D."/>
            <person name="MacCallum I."/>
            <person name="Young S."/>
            <person name="Walker B.J."/>
            <person name="Lander E."/>
            <person name="Lindblad-Toh K."/>
        </authorList>
    </citation>
    <scope>NUCLEOTIDE SEQUENCE [LARGE SCALE GENOMIC DNA]</scope>
    <source>
        <strain evidence="5">Wild caught</strain>
    </source>
</reference>
<dbReference type="EMBL" id="AFYH01167773">
    <property type="status" value="NOT_ANNOTATED_CDS"/>
    <property type="molecule type" value="Genomic_DNA"/>
</dbReference>
<dbReference type="AlphaFoldDB" id="H3ATD1"/>
<gene>
    <name evidence="4" type="primary">FASTKD5</name>
</gene>
<evidence type="ECO:0000313" key="4">
    <source>
        <dbReference type="Ensembl" id="ENSLACP00000012902.1"/>
    </source>
</evidence>
<dbReference type="InterPro" id="IPR010622">
    <property type="entry name" value="FAST_Leu-rich"/>
</dbReference>
<dbReference type="GO" id="GO:0035770">
    <property type="term" value="C:ribonucleoprotein granule"/>
    <property type="evidence" value="ECO:0007669"/>
    <property type="project" value="TreeGrafter"/>
</dbReference>
<keyword evidence="2" id="KW-0496">Mitochondrion</keyword>
<dbReference type="InterPro" id="IPR013579">
    <property type="entry name" value="FAST_2"/>
</dbReference>
<dbReference type="Pfam" id="PF08373">
    <property type="entry name" value="RAP"/>
    <property type="match status" value="1"/>
</dbReference>
<sequence length="764" mass="86471">ASAPNKTLNLLEYRVLYNPAAYSNRKVACPSVSGDAENCEDDLVETIPSNPGAQKTQNTYTIMCSRSLSSTKNTLLDLVLNKTDRQGNLMHSTKLKNQNGEMQDVGEVEFYDTKEDPRAFQRLRADYGSFCYDSAELVDALSHEEGDRLLQSVSILKSSLTPETIAEYFCKLSGLPVEQHAAIRLDTRFAMLCRYSVENLRLFSTSQLISILKAFLLLGIPPAHSMLTVYEVEFCRRVWDMGLNQLLLVADLWRYAGRSVPQYLEIVLSYVSLRWKDLTMLQLVQLIYIIGEGRKAPQDLMQKLETLVVRYLEQMNLEEVGTVCLGFFKSNNGFSEYLMRKIGEKVAANMEDASNFALVNVLKMFRYTHVDHLPFLRTLGRVVPLRISSIGTQGVMHVALACASLHYVDENILNAIAVEMSNRAPYCRSKDVAKFLWSFGSLDYEPPNAEEFYSSLTAQLHKKMHEFEKYPEHLLTSLLALAFAKRFPYDLIDFALSPAFVKLATEETKFELKKDLFTLDGTVGIECPDYSGNRIGPQLCQEATELLWNSMNQDSWLKPEVVEVTTLLQVMLGGPQYVKMHMILPHTRSIDLEVHLQPDGKPVAFNMEVFAKKIPKRELKDDGIHITDDLMSQILKGKWTSDATKEVKKATKLEPLLSNSNGVSLTDHLLSGLTASKNSVIKKPLPDCSTSGGIRKLAVQVSNKNHYSYASRSLLGLHSLKRRQLNQIGFVVVEIPFWEWLPLLKRTRSEKLAYLHQKIFSNLS</sequence>